<dbReference type="AlphaFoldDB" id="W9SGV9"/>
<accession>W9SGV9</accession>
<dbReference type="EMBL" id="KE345550">
    <property type="protein sequence ID" value="EXC06055.1"/>
    <property type="molecule type" value="Genomic_DNA"/>
</dbReference>
<keyword evidence="2" id="KW-1185">Reference proteome</keyword>
<dbReference type="Proteomes" id="UP000030645">
    <property type="component" value="Unassembled WGS sequence"/>
</dbReference>
<proteinExistence type="predicted"/>
<dbReference type="GO" id="GO:0016592">
    <property type="term" value="C:mediator complex"/>
    <property type="evidence" value="ECO:0007669"/>
    <property type="project" value="TreeGrafter"/>
</dbReference>
<name>W9SGV9_9ROSA</name>
<dbReference type="PANTHER" id="PTHR12433:SF11">
    <property type="entry name" value="MEDIATOR OF RNA POLYMERASE II TRANSCRIPTION SUBUNIT 25"/>
    <property type="match status" value="1"/>
</dbReference>
<evidence type="ECO:0008006" key="3">
    <source>
        <dbReference type="Google" id="ProtNLM"/>
    </source>
</evidence>
<reference evidence="2" key="1">
    <citation type="submission" date="2013-01" db="EMBL/GenBank/DDBJ databases">
        <title>Draft Genome Sequence of a Mulberry Tree, Morus notabilis C.K. Schneid.</title>
        <authorList>
            <person name="He N."/>
            <person name="Zhao S."/>
        </authorList>
    </citation>
    <scope>NUCLEOTIDE SEQUENCE</scope>
</reference>
<sequence>MAEKQLIVAVEGTAAMGPYWPTVLSDYLEKIVSSDRPRLISSPPSLQFESSPASAMVRVATIFYSGSDHCNRPPLLGFRSLQPPSSVQNELLLLSRAPRTKKEKFEIV</sequence>
<protein>
    <recommendedName>
        <fullName evidence="3">Mediator of RNA polymerase II transcription subunit 25</fullName>
    </recommendedName>
</protein>
<evidence type="ECO:0000313" key="1">
    <source>
        <dbReference type="EMBL" id="EXC06055.1"/>
    </source>
</evidence>
<gene>
    <name evidence="1" type="ORF">L484_009966</name>
</gene>
<dbReference type="GO" id="GO:0005667">
    <property type="term" value="C:transcription regulator complex"/>
    <property type="evidence" value="ECO:0007669"/>
    <property type="project" value="TreeGrafter"/>
</dbReference>
<dbReference type="PANTHER" id="PTHR12433">
    <property type="entry name" value="MEDIATOR OF RNA POLYMERASE II TRANSCRIPTION SUBUNIT 25"/>
    <property type="match status" value="1"/>
</dbReference>
<evidence type="ECO:0000313" key="2">
    <source>
        <dbReference type="Proteomes" id="UP000030645"/>
    </source>
</evidence>
<dbReference type="STRING" id="981085.W9SGV9"/>
<organism evidence="1 2">
    <name type="scientific">Morus notabilis</name>
    <dbReference type="NCBI Taxonomy" id="981085"/>
    <lineage>
        <taxon>Eukaryota</taxon>
        <taxon>Viridiplantae</taxon>
        <taxon>Streptophyta</taxon>
        <taxon>Embryophyta</taxon>
        <taxon>Tracheophyta</taxon>
        <taxon>Spermatophyta</taxon>
        <taxon>Magnoliopsida</taxon>
        <taxon>eudicotyledons</taxon>
        <taxon>Gunneridae</taxon>
        <taxon>Pentapetalae</taxon>
        <taxon>rosids</taxon>
        <taxon>fabids</taxon>
        <taxon>Rosales</taxon>
        <taxon>Moraceae</taxon>
        <taxon>Moreae</taxon>
        <taxon>Morus</taxon>
    </lineage>
</organism>
<dbReference type="GO" id="GO:0045944">
    <property type="term" value="P:positive regulation of transcription by RNA polymerase II"/>
    <property type="evidence" value="ECO:0007669"/>
    <property type="project" value="TreeGrafter"/>
</dbReference>